<evidence type="ECO:0000313" key="2">
    <source>
        <dbReference type="EMBL" id="AGI71261.1"/>
    </source>
</evidence>
<dbReference type="OrthoDB" id="7867991at2"/>
<keyword evidence="1" id="KW-0812">Transmembrane</keyword>
<feature type="transmembrane region" description="Helical" evidence="1">
    <location>
        <begin position="44"/>
        <end position="67"/>
    </location>
</feature>
<reference evidence="2 3" key="1">
    <citation type="journal article" date="2013" name="PLoS ONE">
        <title>Poles Apart: Arctic and Antarctic Octadecabacter strains Share High Genome Plasticity and a New Type of Xanthorhodopsin.</title>
        <authorList>
            <person name="Vollmers J."/>
            <person name="Voget S."/>
            <person name="Dietrich S."/>
            <person name="Gollnow K."/>
            <person name="Smits M."/>
            <person name="Meyer K."/>
            <person name="Brinkhoff T."/>
            <person name="Simon M."/>
            <person name="Daniel R."/>
        </authorList>
    </citation>
    <scope>NUCLEOTIDE SEQUENCE [LARGE SCALE GENOMIC DNA]</scope>
    <source>
        <strain evidence="2 3">238</strain>
    </source>
</reference>
<keyword evidence="3" id="KW-1185">Reference proteome</keyword>
<feature type="transmembrane region" description="Helical" evidence="1">
    <location>
        <begin position="16"/>
        <end position="38"/>
    </location>
</feature>
<keyword evidence="1" id="KW-1133">Transmembrane helix</keyword>
<dbReference type="STRING" id="391616.OA238_c10720"/>
<keyword evidence="1" id="KW-0472">Membrane</keyword>
<gene>
    <name evidence="2" type="ORF">OA238_c10720</name>
</gene>
<organism evidence="2 3">
    <name type="scientific">Octadecabacter arcticus 238</name>
    <dbReference type="NCBI Taxonomy" id="391616"/>
    <lineage>
        <taxon>Bacteria</taxon>
        <taxon>Pseudomonadati</taxon>
        <taxon>Pseudomonadota</taxon>
        <taxon>Alphaproteobacteria</taxon>
        <taxon>Rhodobacterales</taxon>
        <taxon>Roseobacteraceae</taxon>
        <taxon>Octadecabacter</taxon>
    </lineage>
</organism>
<dbReference type="EMBL" id="CP003742">
    <property type="protein sequence ID" value="AGI71261.1"/>
    <property type="molecule type" value="Genomic_DNA"/>
</dbReference>
<dbReference type="KEGG" id="oar:OA238_c10720"/>
<name>M9RLG1_9RHOB</name>
<dbReference type="AlphaFoldDB" id="M9RLG1"/>
<protein>
    <submittedName>
        <fullName evidence="2">Uncharacterized protein</fullName>
    </submittedName>
</protein>
<dbReference type="HOGENOM" id="CLU_1516412_0_0_5"/>
<accession>M9RLG1</accession>
<sequence>MGYEVRPYEQLVDIAVLLRATCGFLTVATLIAAVGLWLLPSTVFGAQAMVAKMTVSLLLICAALVLARVVARGTCVRVQIDTAAGEVREVVDGMFQSDIVLAHYRFDAIDAVDVIAARSSASFRQVQIIIKGIGPVPAGDGSPLLIAVLRSRLASDFGLENAHPAREAVWGGPLSPS</sequence>
<dbReference type="Proteomes" id="UP000004688">
    <property type="component" value="Chromosome"/>
</dbReference>
<dbReference type="RefSeq" id="WP_015494473.1">
    <property type="nucleotide sequence ID" value="NC_020908.1"/>
</dbReference>
<evidence type="ECO:0000313" key="3">
    <source>
        <dbReference type="Proteomes" id="UP000004688"/>
    </source>
</evidence>
<evidence type="ECO:0000256" key="1">
    <source>
        <dbReference type="SAM" id="Phobius"/>
    </source>
</evidence>
<proteinExistence type="predicted"/>